<proteinExistence type="inferred from homology"/>
<dbReference type="SUPFAM" id="SSF51645">
    <property type="entry name" value="Malate synthase G"/>
    <property type="match status" value="1"/>
</dbReference>
<reference evidence="11" key="1">
    <citation type="journal article" date="2019" name="Int. J. Syst. Evol. Microbiol.">
        <title>The Global Catalogue of Microorganisms (GCM) 10K type strain sequencing project: providing services to taxonomists for standard genome sequencing and annotation.</title>
        <authorList>
            <consortium name="The Broad Institute Genomics Platform"/>
            <consortium name="The Broad Institute Genome Sequencing Center for Infectious Disease"/>
            <person name="Wu L."/>
            <person name="Ma J."/>
        </authorList>
    </citation>
    <scope>NUCLEOTIDE SEQUENCE [LARGE SCALE GENOMIC DNA]</scope>
    <source>
        <strain evidence="11">KCTC 52487</strain>
    </source>
</reference>
<dbReference type="InterPro" id="IPR001465">
    <property type="entry name" value="Malate_synthase_TIM"/>
</dbReference>
<keyword evidence="3" id="KW-0329">Glyoxylate bypass</keyword>
<dbReference type="NCBIfam" id="TIGR01344">
    <property type="entry name" value="malate_syn_A"/>
    <property type="match status" value="1"/>
</dbReference>
<evidence type="ECO:0000313" key="11">
    <source>
        <dbReference type="Proteomes" id="UP001595379"/>
    </source>
</evidence>
<organism evidence="10 11">
    <name type="scientific">Hyphobacterium vulgare</name>
    <dbReference type="NCBI Taxonomy" id="1736751"/>
    <lineage>
        <taxon>Bacteria</taxon>
        <taxon>Pseudomonadati</taxon>
        <taxon>Pseudomonadota</taxon>
        <taxon>Alphaproteobacteria</taxon>
        <taxon>Maricaulales</taxon>
        <taxon>Maricaulaceae</taxon>
        <taxon>Hyphobacterium</taxon>
    </lineage>
</organism>
<dbReference type="InterPro" id="IPR044856">
    <property type="entry name" value="Malate_synth_C_sf"/>
</dbReference>
<dbReference type="PANTHER" id="PTHR42902">
    <property type="entry name" value="MALATE SYNTHASE"/>
    <property type="match status" value="1"/>
</dbReference>
<dbReference type="InterPro" id="IPR046363">
    <property type="entry name" value="MS_N_TIM-barrel_dom"/>
</dbReference>
<dbReference type="PANTHER" id="PTHR42902:SF1">
    <property type="entry name" value="MALATE SYNTHASE 1-RELATED"/>
    <property type="match status" value="1"/>
</dbReference>
<evidence type="ECO:0000256" key="5">
    <source>
        <dbReference type="ARBA" id="ARBA00022679"/>
    </source>
</evidence>
<keyword evidence="10" id="KW-0012">Acyltransferase</keyword>
<dbReference type="InterPro" id="IPR011076">
    <property type="entry name" value="Malate_synth_sf"/>
</dbReference>
<dbReference type="CDD" id="cd00727">
    <property type="entry name" value="malate_synt_A"/>
    <property type="match status" value="1"/>
</dbReference>
<protein>
    <recommendedName>
        <fullName evidence="2">malate synthase</fullName>
        <ecNumber evidence="2">2.3.3.9</ecNumber>
    </recommendedName>
</protein>
<evidence type="ECO:0000256" key="1">
    <source>
        <dbReference type="ARBA" id="ARBA00006394"/>
    </source>
</evidence>
<dbReference type="RefSeq" id="WP_343164974.1">
    <property type="nucleotide sequence ID" value="NZ_JBHRSV010000002.1"/>
</dbReference>
<evidence type="ECO:0000259" key="7">
    <source>
        <dbReference type="Pfam" id="PF01274"/>
    </source>
</evidence>
<keyword evidence="5 10" id="KW-0808">Transferase</keyword>
<evidence type="ECO:0000256" key="6">
    <source>
        <dbReference type="ARBA" id="ARBA00047918"/>
    </source>
</evidence>
<dbReference type="Pfam" id="PF01274">
    <property type="entry name" value="MS_TIM-barrel"/>
    <property type="match status" value="1"/>
</dbReference>
<dbReference type="Proteomes" id="UP001595379">
    <property type="component" value="Unassembled WGS sequence"/>
</dbReference>
<comment type="similarity">
    <text evidence="1">Belongs to the malate synthase family.</text>
</comment>
<dbReference type="Gene3D" id="1.20.1220.12">
    <property type="entry name" value="Malate synthase, domain III"/>
    <property type="match status" value="1"/>
</dbReference>
<dbReference type="InterPro" id="IPR048356">
    <property type="entry name" value="MS_N"/>
</dbReference>
<comment type="caution">
    <text evidence="10">The sequence shown here is derived from an EMBL/GenBank/DDBJ whole genome shotgun (WGS) entry which is preliminary data.</text>
</comment>
<dbReference type="EC" id="2.3.3.9" evidence="2"/>
<comment type="catalytic activity">
    <reaction evidence="6">
        <text>glyoxylate + acetyl-CoA + H2O = (S)-malate + CoA + H(+)</text>
        <dbReference type="Rhea" id="RHEA:18181"/>
        <dbReference type="ChEBI" id="CHEBI:15377"/>
        <dbReference type="ChEBI" id="CHEBI:15378"/>
        <dbReference type="ChEBI" id="CHEBI:15589"/>
        <dbReference type="ChEBI" id="CHEBI:36655"/>
        <dbReference type="ChEBI" id="CHEBI:57287"/>
        <dbReference type="ChEBI" id="CHEBI:57288"/>
        <dbReference type="EC" id="2.3.3.9"/>
    </reaction>
</comment>
<dbReference type="GO" id="GO:0004474">
    <property type="term" value="F:malate synthase activity"/>
    <property type="evidence" value="ECO:0007669"/>
    <property type="project" value="UniProtKB-EC"/>
</dbReference>
<name>A0ABV6ZVC9_9PROT</name>
<evidence type="ECO:0000256" key="4">
    <source>
        <dbReference type="ARBA" id="ARBA00022532"/>
    </source>
</evidence>
<dbReference type="Pfam" id="PF20659">
    <property type="entry name" value="MS_C"/>
    <property type="match status" value="1"/>
</dbReference>
<keyword evidence="11" id="KW-1185">Reference proteome</keyword>
<dbReference type="InterPro" id="IPR006252">
    <property type="entry name" value="Malate_synthA"/>
</dbReference>
<feature type="domain" description="Malate synthase TIM barrel" evidence="7">
    <location>
        <begin position="161"/>
        <end position="394"/>
    </location>
</feature>
<feature type="domain" description="Malate synthase N-terminal" evidence="8">
    <location>
        <begin position="7"/>
        <end position="68"/>
    </location>
</feature>
<evidence type="ECO:0000259" key="8">
    <source>
        <dbReference type="Pfam" id="PF20656"/>
    </source>
</evidence>
<sequence length="543" mass="60959">MTHISPNGVEILGKLEPGYRAILAPHALAFLAGIHRRFNSRRLALLEERKERQARLDAGEMPDFPKDTADIRASDWTVRAAPADLRDRRVEITGPVDRKMVVNALNSGARCFMADFEDATSPVWTNLVDGQINLRDAIRRTIDFTDETSGKRYKVSSDAATLIVRPRGWHMEERHVRINGEAMSASLFDFGLYLYHNHDALRTIGTGPYFYLPKMESAREARLWALVFQHAEEMLGLDRGTIRATVLIETLPAVFELDEILYELRDYCVGLNCGRWDYIFSYIKRLQKQSDRILPDRSQVTMGVPFMRNYSRRVIAVCHRRGAHAMGGMAAFIPVKGDEKANAEAFEKVRADKLREATDGHDGTWVAHPDLVPVAKAVFDEVMNGPNQLDKRLAVTGSAAQLIEVPEGTITEAGARDNAEVAIRYVAAWLAGRGAAPINNLMEDAATAEIARAQLWQWKMHGAVTEEGTKLDATWMKDAITRAEKDILADDAWRLSGPNEVMAATELVRDLVLSDDFIEFLTGPGYDRMTQDLQVSMRLTEFD</sequence>
<evidence type="ECO:0000256" key="3">
    <source>
        <dbReference type="ARBA" id="ARBA00022435"/>
    </source>
</evidence>
<gene>
    <name evidence="10" type="primary">aceB</name>
    <name evidence="10" type="ORF">ACFOOR_04705</name>
</gene>
<dbReference type="EMBL" id="JBHRSV010000002">
    <property type="protein sequence ID" value="MFC2925401.1"/>
    <property type="molecule type" value="Genomic_DNA"/>
</dbReference>
<dbReference type="PIRSF" id="PIRSF001363">
    <property type="entry name" value="Malate_synth"/>
    <property type="match status" value="1"/>
</dbReference>
<dbReference type="Gene3D" id="3.20.20.360">
    <property type="entry name" value="Malate synthase, domain 3"/>
    <property type="match status" value="1"/>
</dbReference>
<keyword evidence="4" id="KW-0816">Tricarboxylic acid cycle</keyword>
<dbReference type="Pfam" id="PF20656">
    <property type="entry name" value="MS_N"/>
    <property type="match status" value="1"/>
</dbReference>
<accession>A0ABV6ZVC9</accession>
<evidence type="ECO:0000259" key="9">
    <source>
        <dbReference type="Pfam" id="PF20659"/>
    </source>
</evidence>
<feature type="domain" description="Malate synthase C-terminal" evidence="9">
    <location>
        <begin position="410"/>
        <end position="528"/>
    </location>
</feature>
<evidence type="ECO:0000313" key="10">
    <source>
        <dbReference type="EMBL" id="MFC2925401.1"/>
    </source>
</evidence>
<dbReference type="InterPro" id="IPR048355">
    <property type="entry name" value="MS_C"/>
</dbReference>
<evidence type="ECO:0000256" key="2">
    <source>
        <dbReference type="ARBA" id="ARBA00012636"/>
    </source>
</evidence>